<evidence type="ECO:0000256" key="3">
    <source>
        <dbReference type="ARBA" id="ARBA00022452"/>
    </source>
</evidence>
<dbReference type="InterPro" id="IPR039426">
    <property type="entry name" value="TonB-dep_rcpt-like"/>
</dbReference>
<evidence type="ECO:0000256" key="6">
    <source>
        <dbReference type="ARBA" id="ARBA00023065"/>
    </source>
</evidence>
<dbReference type="KEGG" id="tav:G4V39_00040"/>
<dbReference type="Pfam" id="PF00593">
    <property type="entry name" value="TonB_dep_Rec_b-barrel"/>
    <property type="match status" value="1"/>
</dbReference>
<dbReference type="PANTHER" id="PTHR30069">
    <property type="entry name" value="TONB-DEPENDENT OUTER MEMBRANE RECEPTOR"/>
    <property type="match status" value="1"/>
</dbReference>
<keyword evidence="5" id="KW-0732">Signal</keyword>
<keyword evidence="6" id="KW-0406">Ion transport</keyword>
<dbReference type="InterPro" id="IPR036942">
    <property type="entry name" value="Beta-barrel_TonB_sf"/>
</dbReference>
<dbReference type="EMBL" id="CP048877">
    <property type="protein sequence ID" value="QIJ70753.1"/>
    <property type="molecule type" value="Genomic_DNA"/>
</dbReference>
<keyword evidence="12" id="KW-0675">Receptor</keyword>
<keyword evidence="4 10" id="KW-0812">Transmembrane</keyword>
<dbReference type="InterPro" id="IPR037066">
    <property type="entry name" value="Plug_dom_sf"/>
</dbReference>
<gene>
    <name evidence="12" type="ORF">G4V39_00040</name>
</gene>
<dbReference type="PANTHER" id="PTHR30069:SF53">
    <property type="entry name" value="COLICIN I RECEPTOR-RELATED"/>
    <property type="match status" value="1"/>
</dbReference>
<evidence type="ECO:0000256" key="11">
    <source>
        <dbReference type="RuleBase" id="RU003357"/>
    </source>
</evidence>
<evidence type="ECO:0000256" key="7">
    <source>
        <dbReference type="ARBA" id="ARBA00023077"/>
    </source>
</evidence>
<dbReference type="InterPro" id="IPR012910">
    <property type="entry name" value="Plug_dom"/>
</dbReference>
<dbReference type="GO" id="GO:0009279">
    <property type="term" value="C:cell outer membrane"/>
    <property type="evidence" value="ECO:0007669"/>
    <property type="project" value="UniProtKB-SubCell"/>
</dbReference>
<evidence type="ECO:0000256" key="1">
    <source>
        <dbReference type="ARBA" id="ARBA00004571"/>
    </source>
</evidence>
<protein>
    <submittedName>
        <fullName evidence="12">TonB-dependent receptor</fullName>
    </submittedName>
</protein>
<dbReference type="Gene3D" id="2.40.170.20">
    <property type="entry name" value="TonB-dependent receptor, beta-barrel domain"/>
    <property type="match status" value="1"/>
</dbReference>
<comment type="subcellular location">
    <subcellularLocation>
        <location evidence="1 10">Cell outer membrane</location>
        <topology evidence="1 10">Multi-pass membrane protein</topology>
    </subcellularLocation>
</comment>
<organism evidence="12 13">
    <name type="scientific">Thermosulfuriphilus ammonigenes</name>
    <dbReference type="NCBI Taxonomy" id="1936021"/>
    <lineage>
        <taxon>Bacteria</taxon>
        <taxon>Pseudomonadati</taxon>
        <taxon>Thermodesulfobacteriota</taxon>
        <taxon>Thermodesulfobacteria</taxon>
        <taxon>Thermodesulfobacteriales</taxon>
        <taxon>Thermodesulfobacteriaceae</taxon>
        <taxon>Thermosulfuriphilus</taxon>
    </lineage>
</organism>
<keyword evidence="7 11" id="KW-0798">TonB box</keyword>
<proteinExistence type="inferred from homology"/>
<dbReference type="GO" id="GO:0015344">
    <property type="term" value="F:siderophore uptake transmembrane transporter activity"/>
    <property type="evidence" value="ECO:0007669"/>
    <property type="project" value="TreeGrafter"/>
</dbReference>
<keyword evidence="2 10" id="KW-0813">Transport</keyword>
<keyword evidence="13" id="KW-1185">Reference proteome</keyword>
<dbReference type="Pfam" id="PF07715">
    <property type="entry name" value="Plug"/>
    <property type="match status" value="1"/>
</dbReference>
<dbReference type="InterPro" id="IPR000531">
    <property type="entry name" value="Beta-barrel_TonB"/>
</dbReference>
<evidence type="ECO:0000256" key="8">
    <source>
        <dbReference type="ARBA" id="ARBA00023136"/>
    </source>
</evidence>
<dbReference type="PROSITE" id="PS52016">
    <property type="entry name" value="TONB_DEPENDENT_REC_3"/>
    <property type="match status" value="1"/>
</dbReference>
<evidence type="ECO:0000256" key="9">
    <source>
        <dbReference type="ARBA" id="ARBA00023237"/>
    </source>
</evidence>
<name>A0A6G7PTJ7_9BACT</name>
<dbReference type="AlphaFoldDB" id="A0A6G7PTJ7"/>
<evidence type="ECO:0000256" key="2">
    <source>
        <dbReference type="ARBA" id="ARBA00022448"/>
    </source>
</evidence>
<evidence type="ECO:0000256" key="5">
    <source>
        <dbReference type="ARBA" id="ARBA00022729"/>
    </source>
</evidence>
<evidence type="ECO:0000313" key="13">
    <source>
        <dbReference type="Proteomes" id="UP000502179"/>
    </source>
</evidence>
<dbReference type="Gene3D" id="2.170.130.10">
    <property type="entry name" value="TonB-dependent receptor, plug domain"/>
    <property type="match status" value="1"/>
</dbReference>
<dbReference type="RefSeq" id="WP_166030976.1">
    <property type="nucleotide sequence ID" value="NZ_CP048877.1"/>
</dbReference>
<evidence type="ECO:0000256" key="10">
    <source>
        <dbReference type="PROSITE-ProRule" id="PRU01360"/>
    </source>
</evidence>
<comment type="similarity">
    <text evidence="10 11">Belongs to the TonB-dependent receptor family.</text>
</comment>
<accession>A0A6G7PTJ7</accession>
<reference evidence="12 13" key="1">
    <citation type="submission" date="2020-02" db="EMBL/GenBank/DDBJ databases">
        <title>Genome analysis of Thermosulfuriphilus ammonigenes ST65T, an anaerobic thermophilic chemolithoautotrophic bacterium isolated from a deep-sea hydrothermal vent.</title>
        <authorList>
            <person name="Slobodkina G."/>
            <person name="Allioux M."/>
            <person name="Merkel A."/>
            <person name="Alain K."/>
            <person name="Jebbar M."/>
            <person name="Slobodkin A."/>
        </authorList>
    </citation>
    <scope>NUCLEOTIDE SEQUENCE [LARGE SCALE GENOMIC DNA]</scope>
    <source>
        <strain evidence="12 13">ST65</strain>
    </source>
</reference>
<evidence type="ECO:0000313" key="12">
    <source>
        <dbReference type="EMBL" id="QIJ70753.1"/>
    </source>
</evidence>
<keyword evidence="9 10" id="KW-0998">Cell outer membrane</keyword>
<evidence type="ECO:0000256" key="4">
    <source>
        <dbReference type="ARBA" id="ARBA00022692"/>
    </source>
</evidence>
<dbReference type="Proteomes" id="UP000502179">
    <property type="component" value="Chromosome"/>
</dbReference>
<sequence length="636" mass="72702">MSWRTVFLGPLFVLLVFMVSEVWGQEAIEAGEVVVTATRAPVAVEKLPDSVTIISKKEIENRRVESLYQILETYPAIDVKHNGWLGQWGYIRLRGGKNQDTAVLFNGIRIYNPTNPANDFGDFWSYVDVFDLERIEIVRGPQSSLYGSNAMTGAIQIFTPKGGGPNRAYVQGKFGRYDTWRGASSIRGTMRGVGYYLGLSGINAGGLYKDSKFRQTTFDTNLNTEIFKDRGSKKLELDLNFRYAYSFLNYGQWDYKSFLAYNDPNAERRQTILISNLKISQKPFSWWDWSLNLGYNFFRTDRFDPNDGILGYRPDGSAVTDSASEGLSRGKTYPVVFLNHFRYQDWATLTAGVEYYREQGRYYYASSYSTADYSDEIDTFAYYANLFLLLWQDRLALNLGGRIDDHEEFGTHTTYKIGAALLLPYGLKLKGNLATGFRAPSLFNLYHPRYGNPNLDPEESTGGDIGIEQNLLGGRIHWEAVYFNTHYEDRIGFNYTTWSYYNSGTANVSGLETVLEAGLTSWLKLSANYTYTDGQEDKYENLALVPRHKVGLRGTINWQKITAGIYYQYTGRRYAYDHKHIITDFSRVDLSLSYQVNRVIELYSRIENLFDVNYEMAKGYKAPGLSLFVGLKLKSF</sequence>
<dbReference type="GO" id="GO:0044718">
    <property type="term" value="P:siderophore transmembrane transport"/>
    <property type="evidence" value="ECO:0007669"/>
    <property type="project" value="TreeGrafter"/>
</dbReference>
<keyword evidence="8 10" id="KW-0472">Membrane</keyword>
<keyword evidence="3 10" id="KW-1134">Transmembrane beta strand</keyword>
<dbReference type="SUPFAM" id="SSF56935">
    <property type="entry name" value="Porins"/>
    <property type="match status" value="1"/>
</dbReference>